<name>A0ABY4GDY2_9BACT</name>
<keyword evidence="2" id="KW-1185">Reference proteome</keyword>
<protein>
    <submittedName>
        <fullName evidence="1">Uncharacterized protein</fullName>
    </submittedName>
</protein>
<organism evidence="1 2">
    <name type="scientific">Hymenobacter volaticus</name>
    <dbReference type="NCBI Taxonomy" id="2932254"/>
    <lineage>
        <taxon>Bacteria</taxon>
        <taxon>Pseudomonadati</taxon>
        <taxon>Bacteroidota</taxon>
        <taxon>Cytophagia</taxon>
        <taxon>Cytophagales</taxon>
        <taxon>Hymenobacteraceae</taxon>
        <taxon>Hymenobacter</taxon>
    </lineage>
</organism>
<evidence type="ECO:0000313" key="2">
    <source>
        <dbReference type="Proteomes" id="UP000830401"/>
    </source>
</evidence>
<dbReference type="Proteomes" id="UP000830401">
    <property type="component" value="Plasmid unnamed3"/>
</dbReference>
<evidence type="ECO:0000313" key="1">
    <source>
        <dbReference type="EMBL" id="UOQ69130.1"/>
    </source>
</evidence>
<proteinExistence type="predicted"/>
<keyword evidence="1" id="KW-0614">Plasmid</keyword>
<gene>
    <name evidence="1" type="ORF">MUN86_25785</name>
</gene>
<dbReference type="RefSeq" id="WP_245126884.1">
    <property type="nucleotide sequence ID" value="NZ_CP095064.1"/>
</dbReference>
<dbReference type="EMBL" id="CP095064">
    <property type="protein sequence ID" value="UOQ69130.1"/>
    <property type="molecule type" value="Genomic_DNA"/>
</dbReference>
<accession>A0ABY4GDY2</accession>
<geneLocation type="plasmid" evidence="1 2">
    <name>unnamed3</name>
</geneLocation>
<reference evidence="1" key="1">
    <citation type="submission" date="2022-04" db="EMBL/GenBank/DDBJ databases">
        <title>Hymenobacter sp. isolated from the air.</title>
        <authorList>
            <person name="Won M."/>
            <person name="Lee C.-M."/>
            <person name="Woen H.-Y."/>
            <person name="Kwon S.-W."/>
        </authorList>
    </citation>
    <scope>NUCLEOTIDE SEQUENCE</scope>
    <source>
        <strain evidence="1">5420S-77</strain>
        <plasmid evidence="1">unnamed3</plasmid>
    </source>
</reference>
<sequence>MQPARARSAGHERLGLRQDQQDQLFHLFRYLHQPVDGIGVVLYSAKKTLDLGSMFTAILPA</sequence>